<sequence length="311" mass="34047">MSIRYVDSHTEGEPTRVMWEGVPGLSSSSVSESVRQLKEHHDDLRTALIQEPRGYSAMVAALLGPPVSPDALAQVVFCNNAGYLGMCVHGTIGLAVTLRHLGRIEPGLHRLDTPVGTVSFELHQDHRVTVQNVPSYRFQTRVAVDTKDHGAFVGDIAWGGNWFYLVQDYASPIHPSRIPEMTALTKDILASLEAQSIFGKDEAKIDHVELFGKPSSDQFDSRNYVLCPGGEYDRSPCGTGTSAKLACLFADGALKQGEVWNQESILGTSFRGWVESTGDHVIPFVQGRAWITAEGTLVQTPDDPFRHGVTF</sequence>
<dbReference type="PANTHER" id="PTHR33442">
    <property type="entry name" value="TRANS-3-HYDROXY-L-PROLINE DEHYDRATASE"/>
    <property type="match status" value="1"/>
</dbReference>
<dbReference type="PIRSF" id="PIRSF029792">
    <property type="entry name" value="Pro_racemase"/>
    <property type="match status" value="1"/>
</dbReference>
<name>A0A7Y2E5Y3_UNCEI</name>
<protein>
    <submittedName>
        <fullName evidence="2">Hydroxyproline-2-epimerase</fullName>
    </submittedName>
</protein>
<evidence type="ECO:0000313" key="3">
    <source>
        <dbReference type="Proteomes" id="UP000547674"/>
    </source>
</evidence>
<dbReference type="SFLD" id="SFLDS00028">
    <property type="entry name" value="Proline_Racemase"/>
    <property type="match status" value="1"/>
</dbReference>
<dbReference type="SUPFAM" id="SSF54506">
    <property type="entry name" value="Diaminopimelate epimerase-like"/>
    <property type="match status" value="1"/>
</dbReference>
<dbReference type="Gene3D" id="3.10.310.10">
    <property type="entry name" value="Diaminopimelate Epimerase, Chain A, domain 1"/>
    <property type="match status" value="2"/>
</dbReference>
<dbReference type="PANTHER" id="PTHR33442:SF1">
    <property type="entry name" value="TRANS-3-HYDROXY-L-PROLINE DEHYDRATASE"/>
    <property type="match status" value="1"/>
</dbReference>
<dbReference type="EMBL" id="JABDJR010000139">
    <property type="protein sequence ID" value="NNF05834.1"/>
    <property type="molecule type" value="Genomic_DNA"/>
</dbReference>
<comment type="similarity">
    <text evidence="1">Belongs to the proline racemase family.</text>
</comment>
<comment type="caution">
    <text evidence="2">The sequence shown here is derived from an EMBL/GenBank/DDBJ whole genome shotgun (WGS) entry which is preliminary data.</text>
</comment>
<evidence type="ECO:0000313" key="2">
    <source>
        <dbReference type="EMBL" id="NNF05834.1"/>
    </source>
</evidence>
<organism evidence="2 3">
    <name type="scientific">Eiseniibacteriota bacterium</name>
    <dbReference type="NCBI Taxonomy" id="2212470"/>
    <lineage>
        <taxon>Bacteria</taxon>
        <taxon>Candidatus Eiseniibacteriota</taxon>
    </lineage>
</organism>
<dbReference type="Proteomes" id="UP000547674">
    <property type="component" value="Unassembled WGS sequence"/>
</dbReference>
<dbReference type="AlphaFoldDB" id="A0A7Y2E5Y3"/>
<accession>A0A7Y2E5Y3</accession>
<evidence type="ECO:0000256" key="1">
    <source>
        <dbReference type="ARBA" id="ARBA00007529"/>
    </source>
</evidence>
<gene>
    <name evidence="2" type="ORF">HKN21_03670</name>
</gene>
<proteinExistence type="inferred from homology"/>
<dbReference type="Pfam" id="PF05544">
    <property type="entry name" value="Pro_racemase"/>
    <property type="match status" value="1"/>
</dbReference>
<reference evidence="2 3" key="1">
    <citation type="submission" date="2020-03" db="EMBL/GenBank/DDBJ databases">
        <title>Metabolic flexibility allows generalist bacteria to become dominant in a frequently disturbed ecosystem.</title>
        <authorList>
            <person name="Chen Y.-J."/>
            <person name="Leung P.M."/>
            <person name="Bay S.K."/>
            <person name="Hugenholtz P."/>
            <person name="Kessler A.J."/>
            <person name="Shelley G."/>
            <person name="Waite D.W."/>
            <person name="Cook P.L."/>
            <person name="Greening C."/>
        </authorList>
    </citation>
    <scope>NUCLEOTIDE SEQUENCE [LARGE SCALE GENOMIC DNA]</scope>
    <source>
        <strain evidence="2">SS_bin_28</strain>
    </source>
</reference>
<dbReference type="InterPro" id="IPR008794">
    <property type="entry name" value="Pro_racemase_fam"/>
</dbReference>